<dbReference type="PANTHER" id="PTHR40056">
    <property type="entry name" value="HYPOTHETICAL CYTOSOLIC PROTEIN"/>
    <property type="match status" value="1"/>
</dbReference>
<dbReference type="Pfam" id="PF08876">
    <property type="entry name" value="DUF1836"/>
    <property type="match status" value="1"/>
</dbReference>
<dbReference type="SUPFAM" id="SSF46955">
    <property type="entry name" value="Putative DNA-binding domain"/>
    <property type="match status" value="1"/>
</dbReference>
<dbReference type="InterPro" id="IPR014975">
    <property type="entry name" value="DUF1836"/>
</dbReference>
<gene>
    <name evidence="1" type="ORF">GND95_00195</name>
</gene>
<name>A0A7C8HJN2_9FIRM</name>
<accession>A0A7C8HJN2</accession>
<sequence>MGEKINFTEQELLKLAKVVSDECQFIQLNTFNDEMTISQVVRFFNKQGKNFTKTMIQNYVRVGVLPPPLDRRYYTRNHLILLSLIDNLKAIYSLDEIKLVLAPILKNPETFDDDIIKVSNLYEDYILLHKNALKNWESFLSHTLEEVNKLLQKDHISSDEKDVVSVFMLVLTLMAETIAIKRLIHLISEKYFTNAEG</sequence>
<dbReference type="Gene3D" id="1.10.1660.10">
    <property type="match status" value="1"/>
</dbReference>
<dbReference type="OrthoDB" id="1924246at2"/>
<keyword evidence="2" id="KW-1185">Reference proteome</keyword>
<proteinExistence type="predicted"/>
<dbReference type="RefSeq" id="WP_158738807.1">
    <property type="nucleotide sequence ID" value="NZ_WSLF01000001.1"/>
</dbReference>
<organism evidence="1 2">
    <name type="scientific">Defluviitalea raffinosedens</name>
    <dbReference type="NCBI Taxonomy" id="1450156"/>
    <lineage>
        <taxon>Bacteria</taxon>
        <taxon>Bacillati</taxon>
        <taxon>Bacillota</taxon>
        <taxon>Clostridia</taxon>
        <taxon>Lachnospirales</taxon>
        <taxon>Defluviitaleaceae</taxon>
        <taxon>Defluviitalea</taxon>
    </lineage>
</organism>
<dbReference type="InterPro" id="IPR009061">
    <property type="entry name" value="DNA-bd_dom_put_sf"/>
</dbReference>
<evidence type="ECO:0000313" key="1">
    <source>
        <dbReference type="EMBL" id="KAE9636888.1"/>
    </source>
</evidence>
<dbReference type="Proteomes" id="UP000483018">
    <property type="component" value="Unassembled WGS sequence"/>
</dbReference>
<reference evidence="1 2" key="1">
    <citation type="submission" date="2019-12" db="EMBL/GenBank/DDBJ databases">
        <title>Defluviitalea raffinosedens, isolated from a biogas fermenter, genome sequencing and characterization.</title>
        <authorList>
            <person name="Rettenmaier R."/>
            <person name="Schneider M."/>
            <person name="Neuhaus K."/>
            <person name="Liebl W."/>
            <person name="Zverlov V."/>
        </authorList>
    </citation>
    <scope>NUCLEOTIDE SEQUENCE [LARGE SCALE GENOMIC DNA]</scope>
    <source>
        <strain evidence="1 2">249c-K6</strain>
    </source>
</reference>
<protein>
    <submittedName>
        <fullName evidence="1">DUF1836 domain-containing protein</fullName>
    </submittedName>
</protein>
<dbReference type="EMBL" id="WSLF01000001">
    <property type="protein sequence ID" value="KAE9636888.1"/>
    <property type="molecule type" value="Genomic_DNA"/>
</dbReference>
<dbReference type="AlphaFoldDB" id="A0A7C8HJN2"/>
<dbReference type="PANTHER" id="PTHR40056:SF1">
    <property type="entry name" value="DUF1836 DOMAIN-CONTAINING PROTEIN"/>
    <property type="match status" value="1"/>
</dbReference>
<evidence type="ECO:0000313" key="2">
    <source>
        <dbReference type="Proteomes" id="UP000483018"/>
    </source>
</evidence>
<comment type="caution">
    <text evidence="1">The sequence shown here is derived from an EMBL/GenBank/DDBJ whole genome shotgun (WGS) entry which is preliminary data.</text>
</comment>